<dbReference type="Proteomes" id="UP000001203">
    <property type="component" value="Chromosome linear"/>
</dbReference>
<dbReference type="HOGENOM" id="CLU_3403097_0_0_3"/>
<dbReference type="KEGG" id="cyt:cce_4898"/>
<name>B1X283_CROS5</name>
<sequence length="30" mass="3591">MKERFLAIADQWPMIMYPRNPPKKQQGNVC</sequence>
<dbReference type="STRING" id="43989.cce_4898"/>
<gene>
    <name evidence="1" type="ordered locus">cce_4898</name>
</gene>
<reference evidence="1 2" key="1">
    <citation type="journal article" date="2008" name="Proc. Natl. Acad. Sci. U.S.A.">
        <title>The genome of Cyanothece 51142, a unicellular diazotrophic cyanobacterium important in the marine nitrogen cycle.</title>
        <authorList>
            <person name="Welsh E.A."/>
            <person name="Liberton M."/>
            <person name="Stoeckel J."/>
            <person name="Loh T."/>
            <person name="Elvitigala T."/>
            <person name="Wang C."/>
            <person name="Wollam A."/>
            <person name="Fulton R.S."/>
            <person name="Clifton S.W."/>
            <person name="Jacobs J.M."/>
            <person name="Aurora R."/>
            <person name="Ghosh B.K."/>
            <person name="Sherman L.A."/>
            <person name="Smith R.D."/>
            <person name="Wilson R.K."/>
            <person name="Pakrasi H.B."/>
        </authorList>
    </citation>
    <scope>NUCLEOTIDE SEQUENCE [LARGE SCALE GENOMIC DNA]</scope>
    <source>
        <strain evidence="2">ATCC 51142 / BH68</strain>
    </source>
</reference>
<proteinExistence type="predicted"/>
<organism evidence="1 2">
    <name type="scientific">Crocosphaera subtropica (strain ATCC 51142 / BH68)</name>
    <name type="common">Cyanothece sp. (strain ATCC 51142)</name>
    <dbReference type="NCBI Taxonomy" id="43989"/>
    <lineage>
        <taxon>Bacteria</taxon>
        <taxon>Bacillati</taxon>
        <taxon>Cyanobacteriota</taxon>
        <taxon>Cyanophyceae</taxon>
        <taxon>Oscillatoriophycideae</taxon>
        <taxon>Chroococcales</taxon>
        <taxon>Aphanothecaceae</taxon>
        <taxon>Crocosphaera</taxon>
        <taxon>Crocosphaera subtropica</taxon>
    </lineage>
</organism>
<protein>
    <submittedName>
        <fullName evidence="1">Uncharacterized protein</fullName>
    </submittedName>
</protein>
<evidence type="ECO:0000313" key="1">
    <source>
        <dbReference type="EMBL" id="ACB54244.1"/>
    </source>
</evidence>
<dbReference type="EMBL" id="CP000807">
    <property type="protein sequence ID" value="ACB54244.1"/>
    <property type="molecule type" value="Genomic_DNA"/>
</dbReference>
<dbReference type="AlphaFoldDB" id="B1X283"/>
<evidence type="ECO:0000313" key="2">
    <source>
        <dbReference type="Proteomes" id="UP000001203"/>
    </source>
</evidence>
<accession>B1X283</accession>
<keyword evidence="2" id="KW-1185">Reference proteome</keyword>